<dbReference type="EMBL" id="JBHRUJ010000014">
    <property type="protein sequence ID" value="MFC3210910.1"/>
    <property type="molecule type" value="Genomic_DNA"/>
</dbReference>
<feature type="transmembrane region" description="Helical" evidence="1">
    <location>
        <begin position="32"/>
        <end position="49"/>
    </location>
</feature>
<evidence type="ECO:0000259" key="2">
    <source>
        <dbReference type="Pfam" id="PF14145"/>
    </source>
</evidence>
<organism evidence="3 4">
    <name type="scientific">Planomicrobium okeanokoites</name>
    <name type="common">Planococcus okeanokoites</name>
    <name type="synonym">Flavobacterium okeanokoites</name>
    <dbReference type="NCBI Taxonomy" id="244"/>
    <lineage>
        <taxon>Bacteria</taxon>
        <taxon>Bacillati</taxon>
        <taxon>Bacillota</taxon>
        <taxon>Bacilli</taxon>
        <taxon>Bacillales</taxon>
        <taxon>Caryophanaceae</taxon>
        <taxon>Planomicrobium</taxon>
    </lineage>
</organism>
<reference evidence="4" key="1">
    <citation type="journal article" date="2019" name="Int. J. Syst. Evol. Microbiol.">
        <title>The Global Catalogue of Microorganisms (GCM) 10K type strain sequencing project: providing services to taxonomists for standard genome sequencing and annotation.</title>
        <authorList>
            <consortium name="The Broad Institute Genomics Platform"/>
            <consortium name="The Broad Institute Genome Sequencing Center for Infectious Disease"/>
            <person name="Wu L."/>
            <person name="Ma J."/>
        </authorList>
    </citation>
    <scope>NUCLEOTIDE SEQUENCE [LARGE SCALE GENOMIC DNA]</scope>
    <source>
        <strain evidence="4">CCM 320</strain>
    </source>
</reference>
<evidence type="ECO:0000256" key="1">
    <source>
        <dbReference type="SAM" id="Phobius"/>
    </source>
</evidence>
<sequence>MPSMKDRGDYLEFTTGASRVIFTKQCKLTRTINDLLVGIFFVFGSLLNFLGAAEFYGNVLYLLGSSILAARAVYSIRENIRVEHEVKQQSFDEPGIEVEGANWD</sequence>
<keyword evidence="4" id="KW-1185">Reference proteome</keyword>
<keyword evidence="1" id="KW-0812">Transmembrane</keyword>
<dbReference type="RefSeq" id="WP_117314147.1">
    <property type="nucleotide sequence ID" value="NZ_JBHRUJ010000014.1"/>
</dbReference>
<gene>
    <name evidence="3" type="ORF">ACFOEJ_07510</name>
</gene>
<evidence type="ECO:0000313" key="3">
    <source>
        <dbReference type="EMBL" id="MFC3210910.1"/>
    </source>
</evidence>
<comment type="caution">
    <text evidence="3">The sequence shown here is derived from an EMBL/GenBank/DDBJ whole genome shotgun (WGS) entry which is preliminary data.</text>
</comment>
<protein>
    <submittedName>
        <fullName evidence="3">YrhK family protein</fullName>
    </submittedName>
</protein>
<feature type="domain" description="YrhK" evidence="2">
    <location>
        <begin position="28"/>
        <end position="78"/>
    </location>
</feature>
<dbReference type="InterPro" id="IPR025424">
    <property type="entry name" value="YrhK_domain"/>
</dbReference>
<dbReference type="Pfam" id="PF14145">
    <property type="entry name" value="YrhK"/>
    <property type="match status" value="1"/>
</dbReference>
<keyword evidence="1" id="KW-1133">Transmembrane helix</keyword>
<accession>A0ABV7KN98</accession>
<evidence type="ECO:0000313" key="4">
    <source>
        <dbReference type="Proteomes" id="UP001595625"/>
    </source>
</evidence>
<dbReference type="Proteomes" id="UP001595625">
    <property type="component" value="Unassembled WGS sequence"/>
</dbReference>
<proteinExistence type="predicted"/>
<name>A0ABV7KN98_PLAOK</name>
<keyword evidence="1" id="KW-0472">Membrane</keyword>